<dbReference type="SFLD" id="SFLDS00003">
    <property type="entry name" value="Haloacid_Dehalogenase"/>
    <property type="match status" value="1"/>
</dbReference>
<dbReference type="InterPro" id="IPR001757">
    <property type="entry name" value="P_typ_ATPase"/>
</dbReference>
<feature type="transmembrane region" description="Helical" evidence="13">
    <location>
        <begin position="6"/>
        <end position="27"/>
    </location>
</feature>
<evidence type="ECO:0000256" key="8">
    <source>
        <dbReference type="ARBA" id="ARBA00022840"/>
    </source>
</evidence>
<feature type="transmembrane region" description="Helical" evidence="13">
    <location>
        <begin position="205"/>
        <end position="227"/>
    </location>
</feature>
<evidence type="ECO:0000256" key="11">
    <source>
        <dbReference type="ARBA" id="ARBA00023008"/>
    </source>
</evidence>
<accession>A0A2A2EDZ2</accession>
<feature type="transmembrane region" description="Helical" evidence="13">
    <location>
        <begin position="174"/>
        <end position="193"/>
    </location>
</feature>
<keyword evidence="8 13" id="KW-0067">ATP-binding</keyword>
<dbReference type="SUPFAM" id="SSF56784">
    <property type="entry name" value="HAD-like"/>
    <property type="match status" value="1"/>
</dbReference>
<dbReference type="SFLD" id="SFLDG00002">
    <property type="entry name" value="C1.7:_P-type_atpase_like"/>
    <property type="match status" value="1"/>
</dbReference>
<dbReference type="GO" id="GO:0005507">
    <property type="term" value="F:copper ion binding"/>
    <property type="evidence" value="ECO:0007669"/>
    <property type="project" value="TreeGrafter"/>
</dbReference>
<keyword evidence="7" id="KW-0187">Copper transport</keyword>
<dbReference type="InterPro" id="IPR007029">
    <property type="entry name" value="YHS_dom"/>
</dbReference>
<evidence type="ECO:0000313" key="15">
    <source>
        <dbReference type="EMBL" id="PAU67241.1"/>
    </source>
</evidence>
<evidence type="ECO:0000256" key="13">
    <source>
        <dbReference type="RuleBase" id="RU362081"/>
    </source>
</evidence>
<evidence type="ECO:0000259" key="14">
    <source>
        <dbReference type="SMART" id="SM00746"/>
    </source>
</evidence>
<dbReference type="Gene3D" id="2.60.40.420">
    <property type="entry name" value="Cupredoxins - blue copper proteins"/>
    <property type="match status" value="1"/>
</dbReference>
<dbReference type="Pfam" id="PF00122">
    <property type="entry name" value="E1-E2_ATPase"/>
    <property type="match status" value="1"/>
</dbReference>
<dbReference type="InterPro" id="IPR012348">
    <property type="entry name" value="RNR-like"/>
</dbReference>
<dbReference type="PROSITE" id="PS00154">
    <property type="entry name" value="ATPASE_E1_E2"/>
    <property type="match status" value="1"/>
</dbReference>
<feature type="transmembrane region" description="Helical" evidence="13">
    <location>
        <begin position="247"/>
        <end position="265"/>
    </location>
</feature>
<dbReference type="InterPro" id="IPR044492">
    <property type="entry name" value="P_typ_ATPase_HD_dom"/>
</dbReference>
<evidence type="ECO:0000256" key="12">
    <source>
        <dbReference type="ARBA" id="ARBA00023136"/>
    </source>
</evidence>
<comment type="similarity">
    <text evidence="2 13">Belongs to the cation transport ATPase (P-type) (TC 3.A.3) family. Type IB subfamily.</text>
</comment>
<dbReference type="NCBIfam" id="TIGR01494">
    <property type="entry name" value="ATPase_P-type"/>
    <property type="match status" value="1"/>
</dbReference>
<dbReference type="SUPFAM" id="SSF81653">
    <property type="entry name" value="Calcium ATPase, transduction domain A"/>
    <property type="match status" value="1"/>
</dbReference>
<evidence type="ECO:0000256" key="2">
    <source>
        <dbReference type="ARBA" id="ARBA00006024"/>
    </source>
</evidence>
<proteinExistence type="inferred from homology"/>
<keyword evidence="5 13" id="KW-0479">Metal-binding</keyword>
<evidence type="ECO:0000256" key="3">
    <source>
        <dbReference type="ARBA" id="ARBA00022475"/>
    </source>
</evidence>
<dbReference type="InterPro" id="IPR059000">
    <property type="entry name" value="ATPase_P-type_domA"/>
</dbReference>
<dbReference type="InterPro" id="IPR028096">
    <property type="entry name" value="EfeO_Cupredoxin"/>
</dbReference>
<dbReference type="Pfam" id="PF04945">
    <property type="entry name" value="YHS"/>
    <property type="match status" value="1"/>
</dbReference>
<keyword evidence="11" id="KW-0186">Copper</keyword>
<dbReference type="FunFam" id="2.70.150.10:FF:000020">
    <property type="entry name" value="Copper-exporting P-type ATPase A"/>
    <property type="match status" value="1"/>
</dbReference>
<keyword evidence="16" id="KW-1185">Reference proteome</keyword>
<evidence type="ECO:0000256" key="9">
    <source>
        <dbReference type="ARBA" id="ARBA00022967"/>
    </source>
</evidence>
<dbReference type="Pfam" id="PF13473">
    <property type="entry name" value="Cupredoxin_1"/>
    <property type="match status" value="1"/>
</dbReference>
<dbReference type="PRINTS" id="PR00943">
    <property type="entry name" value="CUATPASE"/>
</dbReference>
<dbReference type="Gene3D" id="1.10.620.20">
    <property type="entry name" value="Ribonucleotide Reductase, subunit A"/>
    <property type="match status" value="1"/>
</dbReference>
<keyword evidence="7" id="KW-0813">Transport</keyword>
<dbReference type="CDD" id="cd02094">
    <property type="entry name" value="P-type_ATPase_Cu-like"/>
    <property type="match status" value="1"/>
</dbReference>
<dbReference type="PANTHER" id="PTHR43520:SF8">
    <property type="entry name" value="P-TYPE CU(+) TRANSPORTER"/>
    <property type="match status" value="1"/>
</dbReference>
<dbReference type="Gene3D" id="2.70.150.10">
    <property type="entry name" value="Calcium-transporting ATPase, cytoplasmic transduction domain A"/>
    <property type="match status" value="1"/>
</dbReference>
<dbReference type="EMBL" id="MVOH01000015">
    <property type="protein sequence ID" value="PAU67241.1"/>
    <property type="molecule type" value="Genomic_DNA"/>
</dbReference>
<dbReference type="InterPro" id="IPR018303">
    <property type="entry name" value="ATPase_P-typ_P_site"/>
</dbReference>
<dbReference type="GO" id="GO:0005524">
    <property type="term" value="F:ATP binding"/>
    <property type="evidence" value="ECO:0007669"/>
    <property type="project" value="UniProtKB-UniRule"/>
</dbReference>
<evidence type="ECO:0000256" key="10">
    <source>
        <dbReference type="ARBA" id="ARBA00022989"/>
    </source>
</evidence>
<dbReference type="GO" id="GO:0043682">
    <property type="term" value="F:P-type divalent copper transporter activity"/>
    <property type="evidence" value="ECO:0007669"/>
    <property type="project" value="TreeGrafter"/>
</dbReference>
<dbReference type="InterPro" id="IPR027256">
    <property type="entry name" value="P-typ_ATPase_IB"/>
</dbReference>
<dbReference type="InterPro" id="IPR008972">
    <property type="entry name" value="Cupredoxin"/>
</dbReference>
<reference evidence="15 16" key="1">
    <citation type="journal article" date="2017" name="ISME J.">
        <title>Unveiling bifidobacterial biogeography across the mammalian branch of the tree of life.</title>
        <authorList>
            <person name="Milani C."/>
            <person name="Mangifesta M."/>
            <person name="Mancabelli L."/>
            <person name="Lugli G.A."/>
            <person name="James K."/>
            <person name="Duranti S."/>
            <person name="Turroni F."/>
            <person name="Ferrario C."/>
            <person name="Ossiprandi M.C."/>
            <person name="van Sinderen D."/>
            <person name="Ventura M."/>
        </authorList>
    </citation>
    <scope>NUCLEOTIDE SEQUENCE [LARGE SCALE GENOMIC DNA]</scope>
    <source>
        <strain evidence="16">Ham19E</strain>
    </source>
</reference>
<evidence type="ECO:0000256" key="5">
    <source>
        <dbReference type="ARBA" id="ARBA00022723"/>
    </source>
</evidence>
<comment type="subcellular location">
    <subcellularLocation>
        <location evidence="1">Cell membrane</location>
        <topology evidence="1">Multi-pass membrane protein</topology>
    </subcellularLocation>
</comment>
<keyword evidence="10 13" id="KW-1133">Transmembrane helix</keyword>
<evidence type="ECO:0000256" key="4">
    <source>
        <dbReference type="ARBA" id="ARBA00022692"/>
    </source>
</evidence>
<feature type="transmembrane region" description="Helical" evidence="13">
    <location>
        <begin position="456"/>
        <end position="483"/>
    </location>
</feature>
<dbReference type="InterPro" id="IPR023298">
    <property type="entry name" value="ATPase_P-typ_TM_dom_sf"/>
</dbReference>
<dbReference type="InterPro" id="IPR011017">
    <property type="entry name" value="TRASH_dom"/>
</dbReference>
<dbReference type="AlphaFoldDB" id="A0A2A2EDZ2"/>
<dbReference type="GO" id="GO:0005886">
    <property type="term" value="C:plasma membrane"/>
    <property type="evidence" value="ECO:0007669"/>
    <property type="project" value="UniProtKB-SubCell"/>
</dbReference>
<keyword evidence="9" id="KW-1278">Translocase</keyword>
<dbReference type="Gene3D" id="3.40.50.1000">
    <property type="entry name" value="HAD superfamily/HAD-like"/>
    <property type="match status" value="1"/>
</dbReference>
<dbReference type="InterPro" id="IPR023299">
    <property type="entry name" value="ATPase_P-typ_cyto_dom_N"/>
</dbReference>
<gene>
    <name evidence="15" type="ORF">B1526_1325</name>
</gene>
<name>A0A2A2EDZ2_9BIFI</name>
<keyword evidence="7" id="KW-0406">Ion transport</keyword>
<dbReference type="SFLD" id="SFLDF00027">
    <property type="entry name" value="p-type_atpase"/>
    <property type="match status" value="1"/>
</dbReference>
<dbReference type="PRINTS" id="PR00119">
    <property type="entry name" value="CATATPASE"/>
</dbReference>
<evidence type="ECO:0000313" key="16">
    <source>
        <dbReference type="Proteomes" id="UP000218399"/>
    </source>
</evidence>
<dbReference type="Proteomes" id="UP000218399">
    <property type="component" value="Unassembled WGS sequence"/>
</dbReference>
<keyword evidence="12 13" id="KW-0472">Membrane</keyword>
<protein>
    <submittedName>
        <fullName evidence="15">ATPase P</fullName>
    </submittedName>
</protein>
<feature type="transmembrane region" description="Helical" evidence="13">
    <location>
        <begin position="808"/>
        <end position="826"/>
    </location>
</feature>
<dbReference type="PANTHER" id="PTHR43520">
    <property type="entry name" value="ATP7, ISOFORM B"/>
    <property type="match status" value="1"/>
</dbReference>
<sequence length="953" mass="100714">MGAEQVTTVVIIVVAALMSALLLWYCLAPKRAARADIDGGVQRVRIAVKGGYDPGTVVVRAGVPTLIDFDRREGGECSSHVVFPDLGIDVALPAFTHTELRLPALASGEYPFACGMNMLHGMLRVQGGDGVASEGTVDTRTSGAVAESEEVLRARQSAEDADRAGEIRALIRRLIVGASCTVPLLLVAMLPMIPAVGAWMRTSPISWMLSPWLQFALTVPVMCYCGWPVHRTGWLAIAHRAPEMNSLVTLGTIAAFGYSLVATAWPGLLPAGAREPYYEAVGTIITLMILGQLLEAKARAGTGDAIRELIGLRPDTAHVVRGENVVPIATADIAVGDIIETRPGERLPVDGIVISGSSAVDESMITGESLPVAKSAGDAVTGATMNTTGALRYRATRVGADTVLSGIIRLVRAAQTSKAPIQRIADKVAGVFVPSVVLIAIWTFVIWWCTGAQPRGVIGLICAICVLVIACPCALGLATPLSITTATGRGARHGVLYRNAEAIETAAKIDVVVFDKTGTITHGTPHVTHIAALGADGAYSADLDDATLAAVAAAEAQSEHPLARAVVEAAHERHLDVPECLTFTSVPGGGVRADVDGQRIVVGSDRFVEADARPDDLDAARETMRLIAQDGATPVLAAVDGRIAAVFAIRDTIKDDARAAIDELHRRGIGTIMLTGDNRVTADTIAHEAGIAHTVADVRPEDKESVIRALRRRGFHVAMVGDGINDAPALAGADLGIAMGTGTDVAIEAADVTLMNGSLRSVVTAIDLGHATMRNIRQNLGFALGYNALGIPVAAGCLYPAWHLLLNPMIAGAAMAFSSLSVVLNANRLRGFTPDRERRYTMHAAPIAESELEALRRGIARAHNEGDSRHMATEGDNTMADDTAEEILEDAINEQLRQEEEDADDVIDPVCGMTVDPKTAAAKRVWQGRTVYFCNPHCAEVFDEDPANYIDKD</sequence>
<dbReference type="SUPFAM" id="SSF81665">
    <property type="entry name" value="Calcium ATPase, transmembrane domain M"/>
    <property type="match status" value="1"/>
</dbReference>
<dbReference type="InterPro" id="IPR036412">
    <property type="entry name" value="HAD-like_sf"/>
</dbReference>
<feature type="transmembrane region" description="Helical" evidence="13">
    <location>
        <begin position="780"/>
        <end position="802"/>
    </location>
</feature>
<keyword evidence="3 13" id="KW-1003">Cell membrane</keyword>
<dbReference type="Gene3D" id="3.40.1110.10">
    <property type="entry name" value="Calcium-transporting ATPase, cytoplasmic domain N"/>
    <property type="match status" value="1"/>
</dbReference>
<dbReference type="GO" id="GO:0016887">
    <property type="term" value="F:ATP hydrolysis activity"/>
    <property type="evidence" value="ECO:0007669"/>
    <property type="project" value="InterPro"/>
</dbReference>
<dbReference type="Pfam" id="PF00702">
    <property type="entry name" value="Hydrolase"/>
    <property type="match status" value="1"/>
</dbReference>
<comment type="caution">
    <text evidence="15">The sequence shown here is derived from an EMBL/GenBank/DDBJ whole genome shotgun (WGS) entry which is preliminary data.</text>
</comment>
<feature type="transmembrane region" description="Helical" evidence="13">
    <location>
        <begin position="277"/>
        <end position="294"/>
    </location>
</feature>
<feature type="transmembrane region" description="Helical" evidence="13">
    <location>
        <begin position="428"/>
        <end position="450"/>
    </location>
</feature>
<dbReference type="NCBIfam" id="TIGR01525">
    <property type="entry name" value="ATPase-IB_hvy"/>
    <property type="match status" value="1"/>
</dbReference>
<evidence type="ECO:0000256" key="6">
    <source>
        <dbReference type="ARBA" id="ARBA00022741"/>
    </source>
</evidence>
<keyword evidence="4 13" id="KW-0812">Transmembrane</keyword>
<dbReference type="GO" id="GO:0016491">
    <property type="term" value="F:oxidoreductase activity"/>
    <property type="evidence" value="ECO:0007669"/>
    <property type="project" value="InterPro"/>
</dbReference>
<dbReference type="RefSeq" id="WP_235607089.1">
    <property type="nucleotide sequence ID" value="NZ_MVOH01000015.1"/>
</dbReference>
<evidence type="ECO:0000256" key="7">
    <source>
        <dbReference type="ARBA" id="ARBA00022796"/>
    </source>
</evidence>
<dbReference type="SMART" id="SM00746">
    <property type="entry name" value="TRASH"/>
    <property type="match status" value="1"/>
</dbReference>
<feature type="domain" description="TRASH" evidence="14">
    <location>
        <begin position="908"/>
        <end position="946"/>
    </location>
</feature>
<dbReference type="NCBIfam" id="TIGR01511">
    <property type="entry name" value="ATPase-IB1_Cu"/>
    <property type="match status" value="1"/>
</dbReference>
<dbReference type="SUPFAM" id="SSF49503">
    <property type="entry name" value="Cupredoxins"/>
    <property type="match status" value="1"/>
</dbReference>
<dbReference type="InterPro" id="IPR023214">
    <property type="entry name" value="HAD_sf"/>
</dbReference>
<dbReference type="GO" id="GO:0055070">
    <property type="term" value="P:copper ion homeostasis"/>
    <property type="evidence" value="ECO:0007669"/>
    <property type="project" value="TreeGrafter"/>
</dbReference>
<evidence type="ECO:0000256" key="1">
    <source>
        <dbReference type="ARBA" id="ARBA00004651"/>
    </source>
</evidence>
<keyword evidence="6 13" id="KW-0547">Nucleotide-binding</keyword>
<dbReference type="InterPro" id="IPR008250">
    <property type="entry name" value="ATPase_P-typ_transduc_dom_A_sf"/>
</dbReference>
<organism evidence="15 16">
    <name type="scientific">Bifidobacterium criceti</name>
    <dbReference type="NCBI Taxonomy" id="1960969"/>
    <lineage>
        <taxon>Bacteria</taxon>
        <taxon>Bacillati</taxon>
        <taxon>Actinomycetota</taxon>
        <taxon>Actinomycetes</taxon>
        <taxon>Bifidobacteriales</taxon>
        <taxon>Bifidobacteriaceae</taxon>
        <taxon>Bifidobacterium</taxon>
    </lineage>
</organism>